<dbReference type="Proteomes" id="UP001189624">
    <property type="component" value="Chromosome 9"/>
</dbReference>
<feature type="domain" description="AMP-dependent synthetase/ligase" evidence="1">
    <location>
        <begin position="93"/>
        <end position="514"/>
    </location>
</feature>
<reference evidence="2" key="1">
    <citation type="submission" date="2023-10" db="EMBL/GenBank/DDBJ databases">
        <authorList>
            <person name="Domelevo Entfellner J.-B."/>
        </authorList>
    </citation>
    <scope>NUCLEOTIDE SEQUENCE</scope>
</reference>
<dbReference type="SUPFAM" id="SSF56801">
    <property type="entry name" value="Acetyl-CoA synthetase-like"/>
    <property type="match status" value="1"/>
</dbReference>
<dbReference type="EMBL" id="OY731406">
    <property type="protein sequence ID" value="CAJ1974220.1"/>
    <property type="molecule type" value="Genomic_DNA"/>
</dbReference>
<dbReference type="PANTHER" id="PTHR43272">
    <property type="entry name" value="LONG-CHAIN-FATTY-ACID--COA LIGASE"/>
    <property type="match status" value="1"/>
</dbReference>
<name>A0AA86T587_9FABA</name>
<dbReference type="InterPro" id="IPR020845">
    <property type="entry name" value="AMP-binding_CS"/>
</dbReference>
<organism evidence="2 3">
    <name type="scientific">Sphenostylis stenocarpa</name>
    <dbReference type="NCBI Taxonomy" id="92480"/>
    <lineage>
        <taxon>Eukaryota</taxon>
        <taxon>Viridiplantae</taxon>
        <taxon>Streptophyta</taxon>
        <taxon>Embryophyta</taxon>
        <taxon>Tracheophyta</taxon>
        <taxon>Spermatophyta</taxon>
        <taxon>Magnoliopsida</taxon>
        <taxon>eudicotyledons</taxon>
        <taxon>Gunneridae</taxon>
        <taxon>Pentapetalae</taxon>
        <taxon>rosids</taxon>
        <taxon>fabids</taxon>
        <taxon>Fabales</taxon>
        <taxon>Fabaceae</taxon>
        <taxon>Papilionoideae</taxon>
        <taxon>50 kb inversion clade</taxon>
        <taxon>NPAAA clade</taxon>
        <taxon>indigoferoid/millettioid clade</taxon>
        <taxon>Phaseoleae</taxon>
        <taxon>Sphenostylis</taxon>
    </lineage>
</organism>
<evidence type="ECO:0000259" key="1">
    <source>
        <dbReference type="Pfam" id="PF00501"/>
    </source>
</evidence>
<dbReference type="PROSITE" id="PS00455">
    <property type="entry name" value="AMP_BINDING"/>
    <property type="match status" value="1"/>
</dbReference>
<accession>A0AA86T587</accession>
<gene>
    <name evidence="2" type="ORF">AYBTSS11_LOCUS26292</name>
</gene>
<evidence type="ECO:0000313" key="2">
    <source>
        <dbReference type="EMBL" id="CAJ1974220.1"/>
    </source>
</evidence>
<proteinExistence type="predicted"/>
<evidence type="ECO:0000313" key="3">
    <source>
        <dbReference type="Proteomes" id="UP001189624"/>
    </source>
</evidence>
<protein>
    <recommendedName>
        <fullName evidence="1">AMP-dependent synthetase/ligase domain-containing protein</fullName>
    </recommendedName>
</protein>
<dbReference type="InterPro" id="IPR000873">
    <property type="entry name" value="AMP-dep_synth/lig_dom"/>
</dbReference>
<dbReference type="Gramene" id="rna-AYBTSS11_LOCUS26292">
    <property type="protein sequence ID" value="CAJ1974220.1"/>
    <property type="gene ID" value="gene-AYBTSS11_LOCUS26292"/>
</dbReference>
<dbReference type="GO" id="GO:0016020">
    <property type="term" value="C:membrane"/>
    <property type="evidence" value="ECO:0007669"/>
    <property type="project" value="TreeGrafter"/>
</dbReference>
<dbReference type="Gene3D" id="3.40.50.12780">
    <property type="entry name" value="N-terminal domain of ligase-like"/>
    <property type="match status" value="1"/>
</dbReference>
<dbReference type="GO" id="GO:0005783">
    <property type="term" value="C:endoplasmic reticulum"/>
    <property type="evidence" value="ECO:0007669"/>
    <property type="project" value="TreeGrafter"/>
</dbReference>
<dbReference type="InterPro" id="IPR042099">
    <property type="entry name" value="ANL_N_sf"/>
</dbReference>
<dbReference type="PANTHER" id="PTHR43272:SF82">
    <property type="entry name" value="BACTERIAL LONG-CHAIN FATTY ACID COA SYNTHETASE"/>
    <property type="match status" value="1"/>
</dbReference>
<dbReference type="GO" id="GO:0004467">
    <property type="term" value="F:long-chain fatty acid-CoA ligase activity"/>
    <property type="evidence" value="ECO:0007669"/>
    <property type="project" value="TreeGrafter"/>
</dbReference>
<keyword evidence="3" id="KW-1185">Reference proteome</keyword>
<dbReference type="AlphaFoldDB" id="A0AA86T587"/>
<dbReference type="Pfam" id="PF00501">
    <property type="entry name" value="AMP-binding"/>
    <property type="match status" value="1"/>
</dbReference>
<sequence>MNAYIFAVVVPLLVLFYRNRSAVKRRGLPADVGGERGLALRNHRFTSPLSSAWEGVTTLAELFERACREHQERVLLGTRELIARDMETSPDGRTFEKLHLGDYQWLTYGRVFESVSSFASGLALLGHRREEHVAIFAETRERWFIALQGCFRRNVTVVTIYSSLGEEALCHSLNETDVTTVICGRKELTSLVHISGQLDSVKRVICMDDDIPSDTLSVQNDWKITSFADVERLGRENPVEADLPLSADVAVIMYTSGSTGLPKGVMMTHANVLATVSSVMIIVPNLGPKDVYLAYLPMAHILELVAENLIAAVGGRVGYGTPLTLTDTSNKIKNGKRGDATALMPTVMAAVPAILDRVREGVLKKVNAKGGLSKKLFYLAFARRLHALNGSWFGAWGLEKALWNLLVFKKVQAILGGRIRFILCGGAPLSGDTQRFINICLGAPIGQGYGLTETCAGGTFSDFDDTSVGRVGPPIPCSYIKLIDWHEGGYSTDDLPMPRGEIVIGGPNVTLGYFKNEEKTRESYKVDERGMRWFYTGDIGRFHKDGCIEIIDRKKDIVKLQHGEYVSLGKVEASLSTSPYADNIMLHADPFHSYCVALVVVSHPALEQWASQQGIAYSDFSELCRKEETVKEAHASLVKEAKKARLEKFEIPAKIKLLSDPWTPESGLVTAALKLKREIIRKTFQEELSKLYASV</sequence>